<proteinExistence type="predicted"/>
<dbReference type="InterPro" id="IPR013922">
    <property type="entry name" value="Cyclin_PHO80-like"/>
</dbReference>
<dbReference type="SUPFAM" id="SSF47954">
    <property type="entry name" value="Cyclin-like"/>
    <property type="match status" value="1"/>
</dbReference>
<accession>A0A5J4X1Z9</accession>
<dbReference type="GO" id="GO:0019901">
    <property type="term" value="F:protein kinase binding"/>
    <property type="evidence" value="ECO:0007669"/>
    <property type="project" value="InterPro"/>
</dbReference>
<evidence type="ECO:0000313" key="1">
    <source>
        <dbReference type="EMBL" id="KAA6401023.1"/>
    </source>
</evidence>
<evidence type="ECO:0000313" key="2">
    <source>
        <dbReference type="Proteomes" id="UP000324800"/>
    </source>
</evidence>
<dbReference type="Pfam" id="PF08613">
    <property type="entry name" value="Cyclin"/>
    <property type="match status" value="1"/>
</dbReference>
<dbReference type="PANTHER" id="PTHR15615:SF108">
    <property type="entry name" value="PROTEIN CNPPD1"/>
    <property type="match status" value="1"/>
</dbReference>
<dbReference type="OrthoDB" id="337735at2759"/>
<comment type="caution">
    <text evidence="1">The sequence shown here is derived from an EMBL/GenBank/DDBJ whole genome shotgun (WGS) entry which is preliminary data.</text>
</comment>
<dbReference type="Proteomes" id="UP000324800">
    <property type="component" value="Unassembled WGS sequence"/>
</dbReference>
<organism evidence="1 2">
    <name type="scientific">Streblomastix strix</name>
    <dbReference type="NCBI Taxonomy" id="222440"/>
    <lineage>
        <taxon>Eukaryota</taxon>
        <taxon>Metamonada</taxon>
        <taxon>Preaxostyla</taxon>
        <taxon>Oxymonadida</taxon>
        <taxon>Streblomastigidae</taxon>
        <taxon>Streblomastix</taxon>
    </lineage>
</organism>
<protein>
    <submittedName>
        <fullName evidence="1">Putative Cyclin P/U</fullName>
    </submittedName>
</protein>
<gene>
    <name evidence="1" type="ORF">EZS28_003447</name>
</gene>
<name>A0A5J4X1Z9_9EUKA</name>
<dbReference type="Gene3D" id="1.10.472.10">
    <property type="entry name" value="Cyclin-like"/>
    <property type="match status" value="1"/>
</dbReference>
<dbReference type="EMBL" id="SNRW01000457">
    <property type="protein sequence ID" value="KAA6401023.1"/>
    <property type="molecule type" value="Genomic_DNA"/>
</dbReference>
<reference evidence="1 2" key="1">
    <citation type="submission" date="2019-03" db="EMBL/GenBank/DDBJ databases">
        <title>Single cell metagenomics reveals metabolic interactions within the superorganism composed of flagellate Streblomastix strix and complex community of Bacteroidetes bacteria on its surface.</title>
        <authorList>
            <person name="Treitli S.C."/>
            <person name="Kolisko M."/>
            <person name="Husnik F."/>
            <person name="Keeling P."/>
            <person name="Hampl V."/>
        </authorList>
    </citation>
    <scope>NUCLEOTIDE SEQUENCE [LARGE SCALE GENOMIC DNA]</scope>
    <source>
        <strain evidence="1">ST1C</strain>
    </source>
</reference>
<dbReference type="AlphaFoldDB" id="A0A5J4X1Z9"/>
<sequence>MIRSSNFMTYSPNNKSENTALQDFITILPRIQLYETQSQLAEIPDEIFFARVREQLFFEIQKNDKQGAYVGEPTIFTSPIVQTVGVDYYVARLFKYMYCKRECYILAMIFLMRFCQAAHILLCTQNFHRIFIISCTLAVKYHDDIRSNNVYYAETGGLHLSEFNALEREFIRIVHHHLHVQTELFYYFYEKIIQGAFEDEKRIIIENSYQPPVIDILI</sequence>
<dbReference type="PANTHER" id="PTHR15615">
    <property type="match status" value="1"/>
</dbReference>
<dbReference type="InterPro" id="IPR036915">
    <property type="entry name" value="Cyclin-like_sf"/>
</dbReference>